<name>A0A150N0D6_GEOSE</name>
<accession>A0A150N0D6</accession>
<sequence length="47" mass="5804">MTWLEYRNEIPSNFYRFPHYTTEKNIRSFFDGFVTMMPSVTKLTSRY</sequence>
<gene>
    <name evidence="1" type="ORF">B4109_1587</name>
</gene>
<reference evidence="1 2" key="1">
    <citation type="submission" date="2016-01" db="EMBL/GenBank/DDBJ databases">
        <title>Draft Genome Sequences of Seven Thermophilic Sporeformers Isolated from Foods.</title>
        <authorList>
            <person name="Berendsen E.M."/>
            <person name="Wells-Bennik M.H."/>
            <person name="Krawcyk A.O."/>
            <person name="De Jong A."/>
            <person name="Holsappel S."/>
            <person name="Eijlander R.T."/>
            <person name="Kuipers O.P."/>
        </authorList>
    </citation>
    <scope>NUCLEOTIDE SEQUENCE [LARGE SCALE GENOMIC DNA]</scope>
    <source>
        <strain evidence="1 2">B4109</strain>
    </source>
</reference>
<comment type="caution">
    <text evidence="1">The sequence shown here is derived from an EMBL/GenBank/DDBJ whole genome shotgun (WGS) entry which is preliminary data.</text>
</comment>
<dbReference type="AlphaFoldDB" id="A0A150N0D6"/>
<evidence type="ECO:0000313" key="1">
    <source>
        <dbReference type="EMBL" id="KYD30167.1"/>
    </source>
</evidence>
<evidence type="ECO:0000313" key="2">
    <source>
        <dbReference type="Proteomes" id="UP000075424"/>
    </source>
</evidence>
<proteinExistence type="predicted"/>
<dbReference type="EMBL" id="LQYV01000004">
    <property type="protein sequence ID" value="KYD30167.1"/>
    <property type="molecule type" value="Genomic_DNA"/>
</dbReference>
<dbReference type="Proteomes" id="UP000075424">
    <property type="component" value="Unassembled WGS sequence"/>
</dbReference>
<organism evidence="1 2">
    <name type="scientific">Geobacillus stearothermophilus</name>
    <name type="common">Bacillus stearothermophilus</name>
    <dbReference type="NCBI Taxonomy" id="1422"/>
    <lineage>
        <taxon>Bacteria</taxon>
        <taxon>Bacillati</taxon>
        <taxon>Bacillota</taxon>
        <taxon>Bacilli</taxon>
        <taxon>Bacillales</taxon>
        <taxon>Anoxybacillaceae</taxon>
        <taxon>Geobacillus</taxon>
    </lineage>
</organism>
<protein>
    <submittedName>
        <fullName evidence="1">Uncharacterized protein</fullName>
    </submittedName>
</protein>